<sequence length="338" mass="38480">MKTAATRRTRSGQSAKAPDTSVTTFSSDLLTPEEERELLTSFWDCKSELVRVLVRHFPAELRASRPPLEPWPMAQFIREHCTDARCEDVVAVKRLRDRYVHFKHRLASANIRLAAHVAKRFRHHSLAYSDLLQEAVCGLMQAIDRFDVSHGTRLATYATWWIRQTLQIAVARQSHLVSLSPHHLQELGLLQQESEALAHGGKHLPSPQELASRTGSSLEHLTHLQTATRTPVSLNAVLDDDSDFKLTEAMPDTGTLVMQENNERQEALGFLMENLRPRERKVLDLRFGLTGNGTHSLRQIGHLLRISKERVRQIQNRALEKLRSSAERVGWEPNLLLE</sequence>
<dbReference type="RefSeq" id="WP_145234963.1">
    <property type="nucleotide sequence ID" value="NZ_CP036273.1"/>
</dbReference>
<evidence type="ECO:0000256" key="4">
    <source>
        <dbReference type="ARBA" id="ARBA00023163"/>
    </source>
</evidence>
<dbReference type="InterPro" id="IPR036388">
    <property type="entry name" value="WH-like_DNA-bd_sf"/>
</dbReference>
<dbReference type="PANTHER" id="PTHR30603">
    <property type="entry name" value="RNA POLYMERASE SIGMA FACTOR RPO"/>
    <property type="match status" value="1"/>
</dbReference>
<dbReference type="GO" id="GO:0003677">
    <property type="term" value="F:DNA binding"/>
    <property type="evidence" value="ECO:0007669"/>
    <property type="project" value="UniProtKB-KW"/>
</dbReference>
<dbReference type="InterPro" id="IPR000943">
    <property type="entry name" value="RNA_pol_sigma70"/>
</dbReference>
<protein>
    <submittedName>
        <fullName evidence="7">RNA polymerase sigma factor RpoD</fullName>
    </submittedName>
</protein>
<keyword evidence="1" id="KW-0805">Transcription regulation</keyword>
<evidence type="ECO:0000313" key="7">
    <source>
        <dbReference type="EMBL" id="QDU19167.1"/>
    </source>
</evidence>
<keyword evidence="8" id="KW-1185">Reference proteome</keyword>
<accession>A0A517XNT3</accession>
<dbReference type="Gene3D" id="1.10.10.10">
    <property type="entry name" value="Winged helix-like DNA-binding domain superfamily/Winged helix DNA-binding domain"/>
    <property type="match status" value="2"/>
</dbReference>
<dbReference type="Pfam" id="PF04542">
    <property type="entry name" value="Sigma70_r2"/>
    <property type="match status" value="1"/>
</dbReference>
<keyword evidence="4" id="KW-0804">Transcription</keyword>
<dbReference type="NCBIfam" id="TIGR02937">
    <property type="entry name" value="sigma70-ECF"/>
    <property type="match status" value="1"/>
</dbReference>
<feature type="domain" description="RNA polymerase sigma-70" evidence="6">
    <location>
        <begin position="296"/>
        <end position="322"/>
    </location>
</feature>
<evidence type="ECO:0000256" key="3">
    <source>
        <dbReference type="ARBA" id="ARBA00023125"/>
    </source>
</evidence>
<dbReference type="SUPFAM" id="SSF88659">
    <property type="entry name" value="Sigma3 and sigma4 domains of RNA polymerase sigma factors"/>
    <property type="match status" value="2"/>
</dbReference>
<organism evidence="7 8">
    <name type="scientific">Urbifossiella limnaea</name>
    <dbReference type="NCBI Taxonomy" id="2528023"/>
    <lineage>
        <taxon>Bacteria</taxon>
        <taxon>Pseudomonadati</taxon>
        <taxon>Planctomycetota</taxon>
        <taxon>Planctomycetia</taxon>
        <taxon>Gemmatales</taxon>
        <taxon>Gemmataceae</taxon>
        <taxon>Urbifossiella</taxon>
    </lineage>
</organism>
<keyword evidence="2" id="KW-0731">Sigma factor</keyword>
<dbReference type="OrthoDB" id="5497304at2"/>
<dbReference type="GO" id="GO:0016987">
    <property type="term" value="F:sigma factor activity"/>
    <property type="evidence" value="ECO:0007669"/>
    <property type="project" value="UniProtKB-KW"/>
</dbReference>
<feature type="region of interest" description="Disordered" evidence="5">
    <location>
        <begin position="1"/>
        <end position="28"/>
    </location>
</feature>
<dbReference type="PROSITE" id="PS00716">
    <property type="entry name" value="SIGMA70_2"/>
    <property type="match status" value="1"/>
</dbReference>
<reference evidence="7 8" key="1">
    <citation type="submission" date="2019-02" db="EMBL/GenBank/DDBJ databases">
        <title>Deep-cultivation of Planctomycetes and their phenomic and genomic characterization uncovers novel biology.</title>
        <authorList>
            <person name="Wiegand S."/>
            <person name="Jogler M."/>
            <person name="Boedeker C."/>
            <person name="Pinto D."/>
            <person name="Vollmers J."/>
            <person name="Rivas-Marin E."/>
            <person name="Kohn T."/>
            <person name="Peeters S.H."/>
            <person name="Heuer A."/>
            <person name="Rast P."/>
            <person name="Oberbeckmann S."/>
            <person name="Bunk B."/>
            <person name="Jeske O."/>
            <person name="Meyerdierks A."/>
            <person name="Storesund J.E."/>
            <person name="Kallscheuer N."/>
            <person name="Luecker S."/>
            <person name="Lage O.M."/>
            <person name="Pohl T."/>
            <person name="Merkel B.J."/>
            <person name="Hornburger P."/>
            <person name="Mueller R.-W."/>
            <person name="Bruemmer F."/>
            <person name="Labrenz M."/>
            <person name="Spormann A.M."/>
            <person name="Op den Camp H."/>
            <person name="Overmann J."/>
            <person name="Amann R."/>
            <person name="Jetten M.S.M."/>
            <person name="Mascher T."/>
            <person name="Medema M.H."/>
            <person name="Devos D.P."/>
            <person name="Kaster A.-K."/>
            <person name="Ovreas L."/>
            <person name="Rohde M."/>
            <person name="Galperin M.Y."/>
            <person name="Jogler C."/>
        </authorList>
    </citation>
    <scope>NUCLEOTIDE SEQUENCE [LARGE SCALE GENOMIC DNA]</scope>
    <source>
        <strain evidence="7 8">ETA_A1</strain>
    </source>
</reference>
<dbReference type="KEGG" id="uli:ETAA1_10710"/>
<proteinExistence type="predicted"/>
<feature type="compositionally biased region" description="Basic residues" evidence="5">
    <location>
        <begin position="1"/>
        <end position="10"/>
    </location>
</feature>
<dbReference type="InterPro" id="IPR013324">
    <property type="entry name" value="RNA_pol_sigma_r3/r4-like"/>
</dbReference>
<dbReference type="Pfam" id="PF04539">
    <property type="entry name" value="Sigma70_r3"/>
    <property type="match status" value="1"/>
</dbReference>
<dbReference type="InterPro" id="IPR007624">
    <property type="entry name" value="RNA_pol_sigma70_r3"/>
</dbReference>
<dbReference type="PANTHER" id="PTHR30603:SF47">
    <property type="entry name" value="RNA POLYMERASE SIGMA FACTOR SIGD, CHLOROPLASTIC"/>
    <property type="match status" value="1"/>
</dbReference>
<evidence type="ECO:0000313" key="8">
    <source>
        <dbReference type="Proteomes" id="UP000319576"/>
    </source>
</evidence>
<dbReference type="InterPro" id="IPR014284">
    <property type="entry name" value="RNA_pol_sigma-70_dom"/>
</dbReference>
<dbReference type="InterPro" id="IPR007627">
    <property type="entry name" value="RNA_pol_sigma70_r2"/>
</dbReference>
<dbReference type="AlphaFoldDB" id="A0A517XNT3"/>
<dbReference type="InterPro" id="IPR007630">
    <property type="entry name" value="RNA_pol_sigma70_r4"/>
</dbReference>
<dbReference type="GO" id="GO:0006352">
    <property type="term" value="P:DNA-templated transcription initiation"/>
    <property type="evidence" value="ECO:0007669"/>
    <property type="project" value="InterPro"/>
</dbReference>
<dbReference type="InterPro" id="IPR013325">
    <property type="entry name" value="RNA_pol_sigma_r2"/>
</dbReference>
<dbReference type="EMBL" id="CP036273">
    <property type="protein sequence ID" value="QDU19167.1"/>
    <property type="molecule type" value="Genomic_DNA"/>
</dbReference>
<dbReference type="SUPFAM" id="SSF88946">
    <property type="entry name" value="Sigma2 domain of RNA polymerase sigma factors"/>
    <property type="match status" value="1"/>
</dbReference>
<dbReference type="Proteomes" id="UP000319576">
    <property type="component" value="Chromosome"/>
</dbReference>
<evidence type="ECO:0000256" key="5">
    <source>
        <dbReference type="SAM" id="MobiDB-lite"/>
    </source>
</evidence>
<evidence type="ECO:0000259" key="6">
    <source>
        <dbReference type="PROSITE" id="PS00716"/>
    </source>
</evidence>
<name>A0A517XNT3_9BACT</name>
<dbReference type="CDD" id="cd06171">
    <property type="entry name" value="Sigma70_r4"/>
    <property type="match status" value="1"/>
</dbReference>
<gene>
    <name evidence="7" type="primary">rpoD</name>
    <name evidence="7" type="ORF">ETAA1_10710</name>
</gene>
<dbReference type="PRINTS" id="PR00046">
    <property type="entry name" value="SIGMA70FCT"/>
</dbReference>
<dbReference type="InterPro" id="IPR050239">
    <property type="entry name" value="Sigma-70_RNA_pol_init_factors"/>
</dbReference>
<dbReference type="Gene3D" id="1.10.601.10">
    <property type="entry name" value="RNA Polymerase Primary Sigma Factor"/>
    <property type="match status" value="1"/>
</dbReference>
<keyword evidence="3" id="KW-0238">DNA-binding</keyword>
<evidence type="ECO:0000256" key="2">
    <source>
        <dbReference type="ARBA" id="ARBA00023082"/>
    </source>
</evidence>
<evidence type="ECO:0000256" key="1">
    <source>
        <dbReference type="ARBA" id="ARBA00023015"/>
    </source>
</evidence>
<dbReference type="Pfam" id="PF04545">
    <property type="entry name" value="Sigma70_r4"/>
    <property type="match status" value="1"/>
</dbReference>